<accession>A0A7V3RFB3</accession>
<evidence type="ECO:0000313" key="2">
    <source>
        <dbReference type="EMBL" id="HGE75524.1"/>
    </source>
</evidence>
<keyword evidence="1" id="KW-0812">Transmembrane</keyword>
<proteinExistence type="predicted"/>
<sequence length="211" mass="24104">MIPNLFLLIYTASDYGFSNNSLIYRQNKSELQKAVLWTILIGLALTFNVLTFPIGLISVGAYIVIAALLTTLKPRSDKVSWYVEIELINLAVALLFTIPLAGFMSTHNYIEPPFINYLLGLTISSVVFADIFRRIDLIDVKSNDADGNFERILLFIFVMAWQWQYLLITVVGMIVYRLIRYRKFDKFWVISPAAGIGFALIWFLLMKASLI</sequence>
<name>A0A7V3RFB3_9BACT</name>
<feature type="transmembrane region" description="Helical" evidence="1">
    <location>
        <begin position="152"/>
        <end position="175"/>
    </location>
</feature>
<feature type="transmembrane region" description="Helical" evidence="1">
    <location>
        <begin position="81"/>
        <end position="102"/>
    </location>
</feature>
<feature type="transmembrane region" description="Helical" evidence="1">
    <location>
        <begin position="36"/>
        <end position="69"/>
    </location>
</feature>
<reference evidence="2" key="1">
    <citation type="journal article" date="2020" name="mSystems">
        <title>Genome- and Community-Level Interaction Insights into Carbon Utilization and Element Cycling Functions of Hydrothermarchaeota in Hydrothermal Sediment.</title>
        <authorList>
            <person name="Zhou Z."/>
            <person name="Liu Y."/>
            <person name="Xu W."/>
            <person name="Pan J."/>
            <person name="Luo Z.H."/>
            <person name="Li M."/>
        </authorList>
    </citation>
    <scope>NUCLEOTIDE SEQUENCE [LARGE SCALE GENOMIC DNA]</scope>
    <source>
        <strain evidence="2">SpSt-966</strain>
    </source>
</reference>
<gene>
    <name evidence="2" type="ORF">ENX73_05315</name>
</gene>
<dbReference type="AlphaFoldDB" id="A0A7V3RFB3"/>
<organism evidence="2">
    <name type="scientific">Mesoaciditoga lauensis</name>
    <dbReference type="NCBI Taxonomy" id="1495039"/>
    <lineage>
        <taxon>Bacteria</taxon>
        <taxon>Thermotogati</taxon>
        <taxon>Thermotogota</taxon>
        <taxon>Thermotogae</taxon>
        <taxon>Mesoaciditogales</taxon>
        <taxon>Mesoaciditogaceae</taxon>
        <taxon>Mesoaciditoga</taxon>
    </lineage>
</organism>
<feature type="transmembrane region" description="Helical" evidence="1">
    <location>
        <begin position="114"/>
        <end position="132"/>
    </location>
</feature>
<protein>
    <submittedName>
        <fullName evidence="2">Uncharacterized protein</fullName>
    </submittedName>
</protein>
<feature type="transmembrane region" description="Helical" evidence="1">
    <location>
        <begin position="187"/>
        <end position="205"/>
    </location>
</feature>
<dbReference type="EMBL" id="DTPE01000209">
    <property type="protein sequence ID" value="HGE75524.1"/>
    <property type="molecule type" value="Genomic_DNA"/>
</dbReference>
<comment type="caution">
    <text evidence="2">The sequence shown here is derived from an EMBL/GenBank/DDBJ whole genome shotgun (WGS) entry which is preliminary data.</text>
</comment>
<keyword evidence="1" id="KW-1133">Transmembrane helix</keyword>
<keyword evidence="1" id="KW-0472">Membrane</keyword>
<evidence type="ECO:0000256" key="1">
    <source>
        <dbReference type="SAM" id="Phobius"/>
    </source>
</evidence>